<dbReference type="AlphaFoldDB" id="A0A0U5JBQ6"/>
<evidence type="ECO:0000313" key="2">
    <source>
        <dbReference type="Proteomes" id="UP000069902"/>
    </source>
</evidence>
<keyword evidence="2" id="KW-1185">Reference proteome</keyword>
<reference evidence="2" key="1">
    <citation type="submission" date="2015-09" db="EMBL/GenBank/DDBJ databases">
        <authorList>
            <person name="Bertelli C."/>
        </authorList>
    </citation>
    <scope>NUCLEOTIDE SEQUENCE [LARGE SCALE GENOMIC DNA]</scope>
    <source>
        <strain evidence="2">KNic</strain>
    </source>
</reference>
<protein>
    <submittedName>
        <fullName evidence="1">Uncharacterized protein</fullName>
    </submittedName>
</protein>
<dbReference type="EMBL" id="LN879502">
    <property type="protein sequence ID" value="CUI16250.1"/>
    <property type="molecule type" value="Genomic_DNA"/>
</dbReference>
<dbReference type="Proteomes" id="UP000069902">
    <property type="component" value="Chromosome cPNK"/>
</dbReference>
<organism evidence="1 2">
    <name type="scientific">Candidatus Protochlamydia naegleriophila</name>
    <dbReference type="NCBI Taxonomy" id="389348"/>
    <lineage>
        <taxon>Bacteria</taxon>
        <taxon>Pseudomonadati</taxon>
        <taxon>Chlamydiota</taxon>
        <taxon>Chlamydiia</taxon>
        <taxon>Parachlamydiales</taxon>
        <taxon>Parachlamydiaceae</taxon>
        <taxon>Candidatus Protochlamydia</taxon>
    </lineage>
</organism>
<gene>
    <name evidence="1" type="ORF">PNK_0623</name>
</gene>
<sequence length="79" mass="9196">MAEKCEIILYAYRISFNPPLFERELLSDSASTIPLENGVCILKDKKKTLPFLDRSLDTREKQRGSNLIQTFQHFHPLTK</sequence>
<accession>A0A0U5JBQ6</accession>
<dbReference type="KEGG" id="pnl:PNK_0623"/>
<dbReference type="PATRIC" id="fig|389348.3.peg.685"/>
<proteinExistence type="predicted"/>
<dbReference type="STRING" id="389348.PNK_0623"/>
<name>A0A0U5JBQ6_9BACT</name>
<evidence type="ECO:0000313" key="1">
    <source>
        <dbReference type="EMBL" id="CUI16250.1"/>
    </source>
</evidence>
<dbReference type="InParanoid" id="A0A0U5JBQ6"/>